<dbReference type="GO" id="GO:0031640">
    <property type="term" value="P:killing of cells of another organism"/>
    <property type="evidence" value="ECO:0007669"/>
    <property type="project" value="UniProtKB-KW"/>
</dbReference>
<evidence type="ECO:0000256" key="1">
    <source>
        <dbReference type="ARBA" id="ARBA00022529"/>
    </source>
</evidence>
<dbReference type="Gene3D" id="1.10.530.40">
    <property type="match status" value="1"/>
</dbReference>
<organism evidence="3">
    <name type="scientific">hydrothermal vent metagenome</name>
    <dbReference type="NCBI Taxonomy" id="652676"/>
    <lineage>
        <taxon>unclassified sequences</taxon>
        <taxon>metagenomes</taxon>
        <taxon>ecological metagenomes</taxon>
    </lineage>
</organism>
<keyword evidence="1" id="KW-0929">Antimicrobial</keyword>
<dbReference type="InterPro" id="IPR036366">
    <property type="entry name" value="PGBDSf"/>
</dbReference>
<evidence type="ECO:0000256" key="2">
    <source>
        <dbReference type="ARBA" id="ARBA00022638"/>
    </source>
</evidence>
<dbReference type="GO" id="GO:0003796">
    <property type="term" value="F:lysozyme activity"/>
    <property type="evidence" value="ECO:0007669"/>
    <property type="project" value="InterPro"/>
</dbReference>
<dbReference type="InterPro" id="IPR023347">
    <property type="entry name" value="Lysozyme_dom_sf"/>
</dbReference>
<accession>A0A3B0X2S8</accession>
<reference evidence="3" key="1">
    <citation type="submission" date="2018-06" db="EMBL/GenBank/DDBJ databases">
        <authorList>
            <person name="Zhirakovskaya E."/>
        </authorList>
    </citation>
    <scope>NUCLEOTIDE SEQUENCE</scope>
</reference>
<proteinExistence type="predicted"/>
<dbReference type="AlphaFoldDB" id="A0A3B0X2S8"/>
<dbReference type="Gene3D" id="1.10.101.10">
    <property type="entry name" value="PGBD-like superfamily/PGBD"/>
    <property type="match status" value="1"/>
</dbReference>
<sequence length="229" mass="25603">MKLRLAGSAGSGKTNHKKDVKIVQALLNVHSRQECRLELKVDGDCGDNTNTMIYEFQQYYLKMPKPDGWVGPNGGTFRELRAILKTVLKIPSAVIKPCKGIVTFNAEGHEGGFYHSRVLHAPGPWSGLTLGRGYDMKEKSAGKIIRELTQVGVSTKDAQKISKGHGLKGERARQFIIDNDLLDFSITPLQQKKLFLISYEEKEEYIGEVYARNIASRKKLQNGLNLMLV</sequence>
<name>A0A3B0X2S8_9ZZZZ</name>
<dbReference type="GO" id="GO:0042742">
    <property type="term" value="P:defense response to bacterium"/>
    <property type="evidence" value="ECO:0007669"/>
    <property type="project" value="UniProtKB-KW"/>
</dbReference>
<evidence type="ECO:0000313" key="3">
    <source>
        <dbReference type="EMBL" id="VAW62545.1"/>
    </source>
</evidence>
<protein>
    <submittedName>
        <fullName evidence="3">Uncharacterized protein</fullName>
    </submittedName>
</protein>
<dbReference type="EMBL" id="UOFG01000175">
    <property type="protein sequence ID" value="VAW62545.1"/>
    <property type="molecule type" value="Genomic_DNA"/>
</dbReference>
<keyword evidence="2" id="KW-0081">Bacteriolytic enzyme</keyword>
<gene>
    <name evidence="3" type="ORF">MNBD_GAMMA11-796</name>
</gene>